<comment type="caution">
    <text evidence="1">The sequence shown here is derived from an EMBL/GenBank/DDBJ whole genome shotgun (WGS) entry which is preliminary data.</text>
</comment>
<dbReference type="AlphaFoldDB" id="A0A8H7SWP6"/>
<sequence>MEKVYDLHQHTHCVFMHIGETDVTVYIFSTSNRHFDFPYFDEVRFRSAISYNNKRTYVKDFGPNCEEEDEDNIVITNFRDRLYGLFKKGKATWEEEDRFLMKAVSDYLPAVIGETMEEMKLEIKDFDLFHYAFIVPSEWEEEIREDIIRPIFVQSGLISNEDHQDRLLFLTDIESIFYTHSFKKGENTILCRVSPEEGKTIIKFDLIQTRDTLYSFPNAKLSPMITKSVFVSTKDIEGRIKDFLRENLFPVAITGDGDTRKSLKRFLNSELVPSNQDQIIDAIIKRISSWSFCSSDKESEEEDTEMESWITFKNRWTLSESQKEFINLLCPFVVHAEIRENEINLRSLLEGAGIGIFEAIQNSDIYCKPRIMSSEDLTTSSSVFLNSKPDAIINLDISLESTLFTCSLLNEDGSIQQIFDHDYFIANKYLPPLGHFYKFLNTTTLNVKEQFIPFAERYLLGGLVDLTVDDGVSIKKSLLFEMKAILSEGLSAGEVLVSTDRQEYIKAFILMYLVYIKEDILYKLSDHMDMKIGYAVSIQAMLLNNTMGTKDNLRDAIFESGLLPKDDDSIKLRITTQGERSLPAIQKSLKLELSLKSYFLLCQLHEDYVQLSLHQVVTAPSSEQESIIVQDEIIVIQNIYDSFSSNIWDTLMQDSSLIELCEMHNTSNLFSSKTKTDFFVNLKDHIADNVLQNNFGTQSTVDTNAVKLNNSCNCNVRLTIADFIDISFTPVLQDIARTLSTSLLNKKLFGNYIGINYLFSFIHFNNNPQLQYTLARILEEEADDFSLKFGIVTSCLVVPELFSQLLRPVIAQQPFCYKDFKIGALQQVCSENYVIGITQNEYQGECPLYKAEITDTESIECDDNIVFPFLNKGDPINNVQSDRTFYLRNREDWTFSTFSIEVFRFKTMNFLPNNVTLSCDDNIFQRVDITSIEFGSILEDEDVDVPGMVSLNYVSYTASLQFFVKLVGADSGDKDLTGVIEIGEPLTLTRF</sequence>
<name>A0A8H7SWP6_9FUNG</name>
<dbReference type="Proteomes" id="UP000613177">
    <property type="component" value="Unassembled WGS sequence"/>
</dbReference>
<evidence type="ECO:0000313" key="2">
    <source>
        <dbReference type="Proteomes" id="UP000613177"/>
    </source>
</evidence>
<organism evidence="1 2">
    <name type="scientific">Thamnidium elegans</name>
    <dbReference type="NCBI Taxonomy" id="101142"/>
    <lineage>
        <taxon>Eukaryota</taxon>
        <taxon>Fungi</taxon>
        <taxon>Fungi incertae sedis</taxon>
        <taxon>Mucoromycota</taxon>
        <taxon>Mucoromycotina</taxon>
        <taxon>Mucoromycetes</taxon>
        <taxon>Mucorales</taxon>
        <taxon>Mucorineae</taxon>
        <taxon>Mucoraceae</taxon>
        <taxon>Thamnidium</taxon>
    </lineage>
</organism>
<keyword evidence="2" id="KW-1185">Reference proteome</keyword>
<evidence type="ECO:0000313" key="1">
    <source>
        <dbReference type="EMBL" id="KAG2235803.1"/>
    </source>
</evidence>
<accession>A0A8H7SWP6</accession>
<dbReference type="EMBL" id="JAEPRE010000027">
    <property type="protein sequence ID" value="KAG2235803.1"/>
    <property type="molecule type" value="Genomic_DNA"/>
</dbReference>
<gene>
    <name evidence="1" type="ORF">INT48_001029</name>
</gene>
<proteinExistence type="predicted"/>
<reference evidence="1" key="1">
    <citation type="submission" date="2021-01" db="EMBL/GenBank/DDBJ databases">
        <title>Metabolic potential, ecology and presence of endohyphal bacteria is reflected in genomic diversity of Mucoromycotina.</title>
        <authorList>
            <person name="Muszewska A."/>
            <person name="Okrasinska A."/>
            <person name="Steczkiewicz K."/>
            <person name="Drgas O."/>
            <person name="Orlowska M."/>
            <person name="Perlinska-Lenart U."/>
            <person name="Aleksandrzak-Piekarczyk T."/>
            <person name="Szatraj K."/>
            <person name="Zielenkiewicz U."/>
            <person name="Pilsyk S."/>
            <person name="Malc E."/>
            <person name="Mieczkowski P."/>
            <person name="Kruszewska J.S."/>
            <person name="Biernat P."/>
            <person name="Pawlowska J."/>
        </authorList>
    </citation>
    <scope>NUCLEOTIDE SEQUENCE</scope>
    <source>
        <strain evidence="1">WA0000018081</strain>
    </source>
</reference>
<protein>
    <submittedName>
        <fullName evidence="1">Uncharacterized protein</fullName>
    </submittedName>
</protein>